<reference evidence="1" key="1">
    <citation type="submission" date="2023-03" db="EMBL/GenBank/DDBJ databases">
        <title>Massive genome expansion in bonnet fungi (Mycena s.s.) driven by repeated elements and novel gene families across ecological guilds.</title>
        <authorList>
            <consortium name="Lawrence Berkeley National Laboratory"/>
            <person name="Harder C.B."/>
            <person name="Miyauchi S."/>
            <person name="Viragh M."/>
            <person name="Kuo A."/>
            <person name="Thoen E."/>
            <person name="Andreopoulos B."/>
            <person name="Lu D."/>
            <person name="Skrede I."/>
            <person name="Drula E."/>
            <person name="Henrissat B."/>
            <person name="Morin E."/>
            <person name="Kohler A."/>
            <person name="Barry K."/>
            <person name="LaButti K."/>
            <person name="Morin E."/>
            <person name="Salamov A."/>
            <person name="Lipzen A."/>
            <person name="Mereny Z."/>
            <person name="Hegedus B."/>
            <person name="Baldrian P."/>
            <person name="Stursova M."/>
            <person name="Weitz H."/>
            <person name="Taylor A."/>
            <person name="Grigoriev I.V."/>
            <person name="Nagy L.G."/>
            <person name="Martin F."/>
            <person name="Kauserud H."/>
        </authorList>
    </citation>
    <scope>NUCLEOTIDE SEQUENCE</scope>
    <source>
        <strain evidence="1">9284</strain>
    </source>
</reference>
<gene>
    <name evidence="1" type="ORF">FB45DRAFT_1039865</name>
</gene>
<protein>
    <submittedName>
        <fullName evidence="1">Uncharacterized protein</fullName>
    </submittedName>
</protein>
<evidence type="ECO:0000313" key="2">
    <source>
        <dbReference type="Proteomes" id="UP001221142"/>
    </source>
</evidence>
<proteinExistence type="predicted"/>
<keyword evidence="2" id="KW-1185">Reference proteome</keyword>
<dbReference type="AlphaFoldDB" id="A0AAD7B2U0"/>
<dbReference type="EMBL" id="JARKIF010000046">
    <property type="protein sequence ID" value="KAJ7608205.1"/>
    <property type="molecule type" value="Genomic_DNA"/>
</dbReference>
<evidence type="ECO:0000313" key="1">
    <source>
        <dbReference type="EMBL" id="KAJ7608205.1"/>
    </source>
</evidence>
<comment type="caution">
    <text evidence="1">The sequence shown here is derived from an EMBL/GenBank/DDBJ whole genome shotgun (WGS) entry which is preliminary data.</text>
</comment>
<sequence length="221" mass="25373">MTRTLSIVLPSGIGIAFAYTLPLKLTSLNNTTWEFQLLDAILSFADTPENLRASALHLSFNPGKNFAVETSPDPGSAGLARNTALATTPQLSFRYLGYQGFRMVRFDLRCIFRISAGIANIEVLSPMYPRGTQDISCFHRLQQVRVWLSYSFNEDFWVISTIRPEHRHRHRLRALILDMWTLLETEAKELAHEPCQLQKVFSHRGLRGIWNLNPWRKLRGM</sequence>
<dbReference type="Proteomes" id="UP001221142">
    <property type="component" value="Unassembled WGS sequence"/>
</dbReference>
<accession>A0AAD7B2U0</accession>
<organism evidence="1 2">
    <name type="scientific">Roridomyces roridus</name>
    <dbReference type="NCBI Taxonomy" id="1738132"/>
    <lineage>
        <taxon>Eukaryota</taxon>
        <taxon>Fungi</taxon>
        <taxon>Dikarya</taxon>
        <taxon>Basidiomycota</taxon>
        <taxon>Agaricomycotina</taxon>
        <taxon>Agaricomycetes</taxon>
        <taxon>Agaricomycetidae</taxon>
        <taxon>Agaricales</taxon>
        <taxon>Marasmiineae</taxon>
        <taxon>Mycenaceae</taxon>
        <taxon>Roridomyces</taxon>
    </lineage>
</organism>
<name>A0AAD7B2U0_9AGAR</name>